<dbReference type="CDD" id="cd07377">
    <property type="entry name" value="WHTH_GntR"/>
    <property type="match status" value="1"/>
</dbReference>
<feature type="region of interest" description="Disordered" evidence="4">
    <location>
        <begin position="64"/>
        <end position="93"/>
    </location>
</feature>
<proteinExistence type="predicted"/>
<dbReference type="PANTHER" id="PTHR44846">
    <property type="entry name" value="MANNOSYL-D-GLYCERATE TRANSPORT/METABOLISM SYSTEM REPRESSOR MNGR-RELATED"/>
    <property type="match status" value="1"/>
</dbReference>
<dbReference type="InterPro" id="IPR011663">
    <property type="entry name" value="UTRA"/>
</dbReference>
<dbReference type="SMART" id="SM00345">
    <property type="entry name" value="HTH_GNTR"/>
    <property type="match status" value="1"/>
</dbReference>
<dbReference type="EMBL" id="BAABHF010000096">
    <property type="protein sequence ID" value="GAA4522818.1"/>
    <property type="molecule type" value="Genomic_DNA"/>
</dbReference>
<comment type="caution">
    <text evidence="6">The sequence shown here is derived from an EMBL/GenBank/DDBJ whole genome shotgun (WGS) entry which is preliminary data.</text>
</comment>
<keyword evidence="1" id="KW-0805">Transcription regulation</keyword>
<dbReference type="PANTHER" id="PTHR44846:SF17">
    <property type="entry name" value="GNTR-FAMILY TRANSCRIPTIONAL REGULATOR"/>
    <property type="match status" value="1"/>
</dbReference>
<name>A0ABP8RA43_9ACTN</name>
<dbReference type="InterPro" id="IPR050679">
    <property type="entry name" value="Bact_HTH_transcr_reg"/>
</dbReference>
<keyword evidence="7" id="KW-1185">Reference proteome</keyword>
<protein>
    <submittedName>
        <fullName evidence="6">GntR family transcriptional regulator</fullName>
    </submittedName>
</protein>
<reference evidence="7" key="1">
    <citation type="journal article" date="2019" name="Int. J. Syst. Evol. Microbiol.">
        <title>The Global Catalogue of Microorganisms (GCM) 10K type strain sequencing project: providing services to taxonomists for standard genome sequencing and annotation.</title>
        <authorList>
            <consortium name="The Broad Institute Genomics Platform"/>
            <consortium name="The Broad Institute Genome Sequencing Center for Infectious Disease"/>
            <person name="Wu L."/>
            <person name="Ma J."/>
        </authorList>
    </citation>
    <scope>NUCLEOTIDE SEQUENCE [LARGE SCALE GENOMIC DNA]</scope>
    <source>
        <strain evidence="7">JCM 17933</strain>
    </source>
</reference>
<dbReference type="InterPro" id="IPR000524">
    <property type="entry name" value="Tscrpt_reg_HTH_GntR"/>
</dbReference>
<evidence type="ECO:0000256" key="4">
    <source>
        <dbReference type="SAM" id="MobiDB-lite"/>
    </source>
</evidence>
<keyword evidence="2" id="KW-0238">DNA-binding</keyword>
<dbReference type="PRINTS" id="PR00035">
    <property type="entry name" value="HTHGNTR"/>
</dbReference>
<evidence type="ECO:0000259" key="5">
    <source>
        <dbReference type="PROSITE" id="PS50949"/>
    </source>
</evidence>
<dbReference type="SUPFAM" id="SSF64288">
    <property type="entry name" value="Chorismate lyase-like"/>
    <property type="match status" value="1"/>
</dbReference>
<dbReference type="SUPFAM" id="SSF46785">
    <property type="entry name" value="Winged helix' DNA-binding domain"/>
    <property type="match status" value="1"/>
</dbReference>
<evidence type="ECO:0000256" key="2">
    <source>
        <dbReference type="ARBA" id="ARBA00023125"/>
    </source>
</evidence>
<evidence type="ECO:0000256" key="3">
    <source>
        <dbReference type="ARBA" id="ARBA00023163"/>
    </source>
</evidence>
<dbReference type="Gene3D" id="3.40.1410.10">
    <property type="entry name" value="Chorismate lyase-like"/>
    <property type="match status" value="1"/>
</dbReference>
<dbReference type="Pfam" id="PF07702">
    <property type="entry name" value="UTRA"/>
    <property type="match status" value="1"/>
</dbReference>
<dbReference type="Proteomes" id="UP001500503">
    <property type="component" value="Unassembled WGS sequence"/>
</dbReference>
<organism evidence="6 7">
    <name type="scientific">Actinoallomurus oryzae</name>
    <dbReference type="NCBI Taxonomy" id="502180"/>
    <lineage>
        <taxon>Bacteria</taxon>
        <taxon>Bacillati</taxon>
        <taxon>Actinomycetota</taxon>
        <taxon>Actinomycetes</taxon>
        <taxon>Streptosporangiales</taxon>
        <taxon>Thermomonosporaceae</taxon>
        <taxon>Actinoallomurus</taxon>
    </lineage>
</organism>
<keyword evidence="3" id="KW-0804">Transcription</keyword>
<dbReference type="Pfam" id="PF00392">
    <property type="entry name" value="GntR"/>
    <property type="match status" value="1"/>
</dbReference>
<feature type="domain" description="HTH gntR-type" evidence="5">
    <location>
        <begin position="9"/>
        <end position="78"/>
    </location>
</feature>
<dbReference type="InterPro" id="IPR036388">
    <property type="entry name" value="WH-like_DNA-bd_sf"/>
</dbReference>
<evidence type="ECO:0000256" key="1">
    <source>
        <dbReference type="ARBA" id="ARBA00023015"/>
    </source>
</evidence>
<evidence type="ECO:0000313" key="6">
    <source>
        <dbReference type="EMBL" id="GAA4522818.1"/>
    </source>
</evidence>
<sequence>MAPSPDPDAPLYMEIANELRMRIANGDLPAGAAVPTEQALVDQYKVSRNTIRNALRELSSQGLITSGQGRTGRRVRNNRPITFHGSQSESIDRADERRVTGVDAWVADVREEGREPSQTIAAEIVNASAAIARCLAIDEGTPVVARRRLRTVDGEPHNLADTYYPLDIAEGTPIMYPDDVAQGVIALMREMGYVQVRYRDELSWRMPTPKEIRTLDIPVGIPVLVQARTGYTKERPVKVTVTTWPGDRARMVYELPA</sequence>
<evidence type="ECO:0000313" key="7">
    <source>
        <dbReference type="Proteomes" id="UP001500503"/>
    </source>
</evidence>
<dbReference type="Gene3D" id="1.10.10.10">
    <property type="entry name" value="Winged helix-like DNA-binding domain superfamily/Winged helix DNA-binding domain"/>
    <property type="match status" value="1"/>
</dbReference>
<dbReference type="InterPro" id="IPR036390">
    <property type="entry name" value="WH_DNA-bd_sf"/>
</dbReference>
<dbReference type="PROSITE" id="PS50949">
    <property type="entry name" value="HTH_GNTR"/>
    <property type="match status" value="1"/>
</dbReference>
<gene>
    <name evidence="6" type="ORF">GCM10023191_102280</name>
</gene>
<accession>A0ABP8RA43</accession>
<dbReference type="InterPro" id="IPR028978">
    <property type="entry name" value="Chorismate_lyase_/UTRA_dom_sf"/>
</dbReference>
<dbReference type="SMART" id="SM00866">
    <property type="entry name" value="UTRA"/>
    <property type="match status" value="1"/>
</dbReference>